<evidence type="ECO:0000313" key="3">
    <source>
        <dbReference type="Proteomes" id="UP000077248"/>
    </source>
</evidence>
<reference evidence="2 3" key="1">
    <citation type="submission" date="2016-05" db="EMBL/GenBank/DDBJ databases">
        <title>Comparative analysis of secretome profiles of manganese(II)-oxidizing ascomycete fungi.</title>
        <authorList>
            <consortium name="DOE Joint Genome Institute"/>
            <person name="Zeiner C.A."/>
            <person name="Purvine S.O."/>
            <person name="Zink E.M."/>
            <person name="Wu S."/>
            <person name="Pasa-Tolic L."/>
            <person name="Chaput D.L."/>
            <person name="Haridas S."/>
            <person name="Grigoriev I.V."/>
            <person name="Santelli C.M."/>
            <person name="Hansel C.M."/>
        </authorList>
    </citation>
    <scope>NUCLEOTIDE SEQUENCE [LARGE SCALE GENOMIC DNA]</scope>
    <source>
        <strain evidence="2 3">SRC1lrK2f</strain>
    </source>
</reference>
<dbReference type="KEGG" id="aalt:CC77DRAFT_67366"/>
<dbReference type="AlphaFoldDB" id="A0A177DN09"/>
<name>A0A177DN09_ALTAL</name>
<dbReference type="VEuPathDB" id="FungiDB:CC77DRAFT_67366"/>
<dbReference type="GeneID" id="29118301"/>
<protein>
    <submittedName>
        <fullName evidence="2">Uncharacterized protein</fullName>
    </submittedName>
</protein>
<dbReference type="EMBL" id="KV441478">
    <property type="protein sequence ID" value="OAG20541.1"/>
    <property type="molecule type" value="Genomic_DNA"/>
</dbReference>
<keyword evidence="3" id="KW-1185">Reference proteome</keyword>
<evidence type="ECO:0000256" key="1">
    <source>
        <dbReference type="SAM" id="MobiDB-lite"/>
    </source>
</evidence>
<evidence type="ECO:0000313" key="2">
    <source>
        <dbReference type="EMBL" id="OAG20541.1"/>
    </source>
</evidence>
<sequence>MRPNSSRSRRSNQAGDVPAWRRTSNPTVPPNLTRDRMFATPRHDTSLCARESRMQCILRFSIAAQITTCLLNHANGRFLYSGVQIASLGLNMCCATLAHRPESPYRCGAPRTLAFPPQCERLNPRQVLCLPHLYPHRSAVH</sequence>
<accession>A0A177DN09</accession>
<dbReference type="RefSeq" id="XP_018385962.1">
    <property type="nucleotide sequence ID" value="XM_018532707.1"/>
</dbReference>
<feature type="region of interest" description="Disordered" evidence="1">
    <location>
        <begin position="1"/>
        <end position="36"/>
    </location>
</feature>
<dbReference type="Proteomes" id="UP000077248">
    <property type="component" value="Unassembled WGS sequence"/>
</dbReference>
<proteinExistence type="predicted"/>
<organism evidence="2 3">
    <name type="scientific">Alternaria alternata</name>
    <name type="common">Alternaria rot fungus</name>
    <name type="synonym">Torula alternata</name>
    <dbReference type="NCBI Taxonomy" id="5599"/>
    <lineage>
        <taxon>Eukaryota</taxon>
        <taxon>Fungi</taxon>
        <taxon>Dikarya</taxon>
        <taxon>Ascomycota</taxon>
        <taxon>Pezizomycotina</taxon>
        <taxon>Dothideomycetes</taxon>
        <taxon>Pleosporomycetidae</taxon>
        <taxon>Pleosporales</taxon>
        <taxon>Pleosporineae</taxon>
        <taxon>Pleosporaceae</taxon>
        <taxon>Alternaria</taxon>
        <taxon>Alternaria sect. Alternaria</taxon>
        <taxon>Alternaria alternata complex</taxon>
    </lineage>
</organism>
<gene>
    <name evidence="2" type="ORF">CC77DRAFT_67366</name>
</gene>